<evidence type="ECO:0000313" key="1">
    <source>
        <dbReference type="EMBL" id="SUZ74591.1"/>
    </source>
</evidence>
<sequence>VTAFPSVEWFDDVRDIFNHEDSFRGGGGGQCNCVAGIKVGNEIFVLTFEGFECAGARKASLGDLDEVDFYLDMEILEWQAMIENIRQNGHAGLGYTLNTLDLDRAERLATSVHGDQYREDLFFRYNQTLQYFFDASSRIATEFAS</sequence>
<organism evidence="1">
    <name type="scientific">marine metagenome</name>
    <dbReference type="NCBI Taxonomy" id="408172"/>
    <lineage>
        <taxon>unclassified sequences</taxon>
        <taxon>metagenomes</taxon>
        <taxon>ecological metagenomes</taxon>
    </lineage>
</organism>
<dbReference type="AlphaFoldDB" id="A0A381Q5I3"/>
<dbReference type="EMBL" id="UINC01001216">
    <property type="protein sequence ID" value="SUZ74591.1"/>
    <property type="molecule type" value="Genomic_DNA"/>
</dbReference>
<feature type="non-terminal residue" evidence="1">
    <location>
        <position position="1"/>
    </location>
</feature>
<gene>
    <name evidence="1" type="ORF">METZ01_LOCUS27445</name>
</gene>
<proteinExistence type="predicted"/>
<accession>A0A381Q5I3</accession>
<protein>
    <submittedName>
        <fullName evidence="1">Uncharacterized protein</fullName>
    </submittedName>
</protein>
<name>A0A381Q5I3_9ZZZZ</name>
<reference evidence="1" key="1">
    <citation type="submission" date="2018-05" db="EMBL/GenBank/DDBJ databases">
        <authorList>
            <person name="Lanie J.A."/>
            <person name="Ng W.-L."/>
            <person name="Kazmierczak K.M."/>
            <person name="Andrzejewski T.M."/>
            <person name="Davidsen T.M."/>
            <person name="Wayne K.J."/>
            <person name="Tettelin H."/>
            <person name="Glass J.I."/>
            <person name="Rusch D."/>
            <person name="Podicherti R."/>
            <person name="Tsui H.-C.T."/>
            <person name="Winkler M.E."/>
        </authorList>
    </citation>
    <scope>NUCLEOTIDE SEQUENCE</scope>
</reference>